<keyword evidence="3" id="KW-1185">Reference proteome</keyword>
<name>A0A8J2PC65_9HEXA</name>
<sequence>MYLYAFTLIDMIFTSAEILTELQFGKKDYKTVGYLRTEQEFIKVYRQTQCFQILCGLVASPIALPFHKWLFLMSCVYCIYGSIKSQGIFAFALFIGALIFMAVLILVYSLLSKIPSGSEE</sequence>
<organism evidence="2 3">
    <name type="scientific">Allacma fusca</name>
    <dbReference type="NCBI Taxonomy" id="39272"/>
    <lineage>
        <taxon>Eukaryota</taxon>
        <taxon>Metazoa</taxon>
        <taxon>Ecdysozoa</taxon>
        <taxon>Arthropoda</taxon>
        <taxon>Hexapoda</taxon>
        <taxon>Collembola</taxon>
        <taxon>Symphypleona</taxon>
        <taxon>Sminthuridae</taxon>
        <taxon>Allacma</taxon>
    </lineage>
</organism>
<accession>A0A8J2PC65</accession>
<dbReference type="EMBL" id="CAJVCH010252100">
    <property type="protein sequence ID" value="CAG7733607.1"/>
    <property type="molecule type" value="Genomic_DNA"/>
</dbReference>
<dbReference type="Proteomes" id="UP000708208">
    <property type="component" value="Unassembled WGS sequence"/>
</dbReference>
<keyword evidence="1" id="KW-0812">Transmembrane</keyword>
<proteinExistence type="predicted"/>
<keyword evidence="1" id="KW-0472">Membrane</keyword>
<comment type="caution">
    <text evidence="2">The sequence shown here is derived from an EMBL/GenBank/DDBJ whole genome shotgun (WGS) entry which is preliminary data.</text>
</comment>
<keyword evidence="1" id="KW-1133">Transmembrane helix</keyword>
<dbReference type="AlphaFoldDB" id="A0A8J2PC65"/>
<feature type="non-terminal residue" evidence="2">
    <location>
        <position position="1"/>
    </location>
</feature>
<protein>
    <submittedName>
        <fullName evidence="2">Uncharacterized protein</fullName>
    </submittedName>
</protein>
<gene>
    <name evidence="2" type="ORF">AFUS01_LOCUS22039</name>
</gene>
<evidence type="ECO:0000313" key="3">
    <source>
        <dbReference type="Proteomes" id="UP000708208"/>
    </source>
</evidence>
<reference evidence="2" key="1">
    <citation type="submission" date="2021-06" db="EMBL/GenBank/DDBJ databases">
        <authorList>
            <person name="Hodson N. C."/>
            <person name="Mongue J. A."/>
            <person name="Jaron S. K."/>
        </authorList>
    </citation>
    <scope>NUCLEOTIDE SEQUENCE</scope>
</reference>
<evidence type="ECO:0000256" key="1">
    <source>
        <dbReference type="SAM" id="Phobius"/>
    </source>
</evidence>
<evidence type="ECO:0000313" key="2">
    <source>
        <dbReference type="EMBL" id="CAG7733607.1"/>
    </source>
</evidence>
<feature type="transmembrane region" description="Helical" evidence="1">
    <location>
        <begin position="90"/>
        <end position="111"/>
    </location>
</feature>